<dbReference type="PANTHER" id="PTHR43667">
    <property type="entry name" value="CYCLOPROPANE-FATTY-ACYL-PHOSPHOLIPID SYNTHASE"/>
    <property type="match status" value="1"/>
</dbReference>
<comment type="similarity">
    <text evidence="1">Belongs to the CFA/CMAS family.</text>
</comment>
<keyword evidence="3" id="KW-0808">Transferase</keyword>
<evidence type="ECO:0000256" key="3">
    <source>
        <dbReference type="ARBA" id="ARBA00022679"/>
    </source>
</evidence>
<dbReference type="AlphaFoldDB" id="A0A226DUS0"/>
<name>A0A226DUS0_FOLCA</name>
<accession>A0A226DUS0</accession>
<dbReference type="InterPro" id="IPR029063">
    <property type="entry name" value="SAM-dependent_MTases_sf"/>
</dbReference>
<dbReference type="InterPro" id="IPR050723">
    <property type="entry name" value="CFA/CMAS"/>
</dbReference>
<dbReference type="OrthoDB" id="8300214at2759"/>
<dbReference type="EMBL" id="LNIX01000011">
    <property type="protein sequence ID" value="OXA48451.1"/>
    <property type="molecule type" value="Genomic_DNA"/>
</dbReference>
<dbReference type="GO" id="GO:0008610">
    <property type="term" value="P:lipid biosynthetic process"/>
    <property type="evidence" value="ECO:0007669"/>
    <property type="project" value="InterPro"/>
</dbReference>
<evidence type="ECO:0000256" key="2">
    <source>
        <dbReference type="ARBA" id="ARBA00022603"/>
    </source>
</evidence>
<keyword evidence="7" id="KW-1185">Reference proteome</keyword>
<sequence>MDHLVTLVLTVLDYLIIAWDFVTYCILVPFTPLIKIFIDWFFRTQLNIKVGGDVAWDIQAYNWRCYPIGLSRGLVGVAECWMNGWITVSNLELLFTKFLENKGPLKLKYIEPGSSFLLYRVRWNWFNIQTPKRAKLFCKMSYNLGPDFFKTFLDSSLLFSVSYYGRGAANIEDSQHHKMELTAEKLQLKAGMRVLDLGCGFGGLSRYLAKNFDIQVVGVTNSSSMAAYARDICYGLPVEIREIDWREISEEKAFDRIVGIEILFHIGSHNLEAFFKKLFNLLKPNGILVLQDFSVKKDAAHSLNFLQKFVFPGHYMFSLAQIFAISEKYFSLEEYLDMSRDMARFYREALHLLRRNWDTISDKYDARVFKIYEIFFAAASVDEGRGLFSAQQMVFQKLRKSL</sequence>
<dbReference type="STRING" id="158441.A0A226DUS0"/>
<dbReference type="Proteomes" id="UP000198287">
    <property type="component" value="Unassembled WGS sequence"/>
</dbReference>
<dbReference type="PIRSF" id="PIRSF003085">
    <property type="entry name" value="CMAS"/>
    <property type="match status" value="1"/>
</dbReference>
<evidence type="ECO:0000256" key="1">
    <source>
        <dbReference type="ARBA" id="ARBA00010815"/>
    </source>
</evidence>
<comment type="caution">
    <text evidence="6">The sequence shown here is derived from an EMBL/GenBank/DDBJ whole genome shotgun (WGS) entry which is preliminary data.</text>
</comment>
<protein>
    <submittedName>
        <fullName evidence="6">Cyclopropane-fatty-acyl-phospholipid synthase</fullName>
    </submittedName>
</protein>
<evidence type="ECO:0000313" key="7">
    <source>
        <dbReference type="Proteomes" id="UP000198287"/>
    </source>
</evidence>
<keyword evidence="2" id="KW-0489">Methyltransferase</keyword>
<dbReference type="InterPro" id="IPR003333">
    <property type="entry name" value="CMAS"/>
</dbReference>
<dbReference type="Gene3D" id="3.40.50.150">
    <property type="entry name" value="Vaccinia Virus protein VP39"/>
    <property type="match status" value="1"/>
</dbReference>
<organism evidence="6 7">
    <name type="scientific">Folsomia candida</name>
    <name type="common">Springtail</name>
    <dbReference type="NCBI Taxonomy" id="158441"/>
    <lineage>
        <taxon>Eukaryota</taxon>
        <taxon>Metazoa</taxon>
        <taxon>Ecdysozoa</taxon>
        <taxon>Arthropoda</taxon>
        <taxon>Hexapoda</taxon>
        <taxon>Collembola</taxon>
        <taxon>Entomobryomorpha</taxon>
        <taxon>Isotomoidea</taxon>
        <taxon>Isotomidae</taxon>
        <taxon>Proisotominae</taxon>
        <taxon>Folsomia</taxon>
    </lineage>
</organism>
<reference evidence="6 7" key="1">
    <citation type="submission" date="2015-12" db="EMBL/GenBank/DDBJ databases">
        <title>The genome of Folsomia candida.</title>
        <authorList>
            <person name="Faddeeva A."/>
            <person name="Derks M.F."/>
            <person name="Anvar Y."/>
            <person name="Smit S."/>
            <person name="Van Straalen N."/>
            <person name="Roelofs D."/>
        </authorList>
    </citation>
    <scope>NUCLEOTIDE SEQUENCE [LARGE SCALE GENOMIC DNA]</scope>
    <source>
        <strain evidence="6 7">VU population</strain>
        <tissue evidence="6">Whole body</tissue>
    </source>
</reference>
<gene>
    <name evidence="6" type="ORF">Fcan01_16263</name>
</gene>
<dbReference type="SUPFAM" id="SSF53335">
    <property type="entry name" value="S-adenosyl-L-methionine-dependent methyltransferases"/>
    <property type="match status" value="1"/>
</dbReference>
<evidence type="ECO:0000313" key="6">
    <source>
        <dbReference type="EMBL" id="OXA48451.1"/>
    </source>
</evidence>
<proteinExistence type="inferred from homology"/>
<dbReference type="CDD" id="cd02440">
    <property type="entry name" value="AdoMet_MTases"/>
    <property type="match status" value="1"/>
</dbReference>
<dbReference type="GO" id="GO:0008168">
    <property type="term" value="F:methyltransferase activity"/>
    <property type="evidence" value="ECO:0007669"/>
    <property type="project" value="UniProtKB-KW"/>
</dbReference>
<keyword evidence="4" id="KW-0949">S-adenosyl-L-methionine</keyword>
<evidence type="ECO:0000256" key="4">
    <source>
        <dbReference type="ARBA" id="ARBA00022691"/>
    </source>
</evidence>
<dbReference type="PANTHER" id="PTHR43667:SF1">
    <property type="entry name" value="CYCLOPROPANE-FATTY-ACYL-PHOSPHOLIPID SYNTHASE"/>
    <property type="match status" value="1"/>
</dbReference>
<dbReference type="GO" id="GO:0032259">
    <property type="term" value="P:methylation"/>
    <property type="evidence" value="ECO:0007669"/>
    <property type="project" value="UniProtKB-KW"/>
</dbReference>
<evidence type="ECO:0000256" key="5">
    <source>
        <dbReference type="ARBA" id="ARBA00023098"/>
    </source>
</evidence>
<keyword evidence="5" id="KW-0443">Lipid metabolism</keyword>
<dbReference type="Pfam" id="PF02353">
    <property type="entry name" value="CMAS"/>
    <property type="match status" value="1"/>
</dbReference>